<accession>A0A2P2IPL0</accession>
<protein>
    <submittedName>
        <fullName evidence="1">Uncharacterized protein</fullName>
    </submittedName>
</protein>
<dbReference type="EMBL" id="GGEC01002671">
    <property type="protein sequence ID" value="MBW83154.1"/>
    <property type="molecule type" value="Transcribed_RNA"/>
</dbReference>
<name>A0A2P2IPL0_RHIMU</name>
<sequence length="15" mass="1736">MHCASTNFLAVSRWI</sequence>
<proteinExistence type="predicted"/>
<evidence type="ECO:0000313" key="1">
    <source>
        <dbReference type="EMBL" id="MBW83154.1"/>
    </source>
</evidence>
<reference evidence="1" key="1">
    <citation type="submission" date="2018-02" db="EMBL/GenBank/DDBJ databases">
        <title>Rhizophora mucronata_Transcriptome.</title>
        <authorList>
            <person name="Meera S.P."/>
            <person name="Sreeshan A."/>
            <person name="Augustine A."/>
        </authorList>
    </citation>
    <scope>NUCLEOTIDE SEQUENCE</scope>
    <source>
        <tissue evidence="1">Leaf</tissue>
    </source>
</reference>
<organism evidence="1">
    <name type="scientific">Rhizophora mucronata</name>
    <name type="common">Asiatic mangrove</name>
    <dbReference type="NCBI Taxonomy" id="61149"/>
    <lineage>
        <taxon>Eukaryota</taxon>
        <taxon>Viridiplantae</taxon>
        <taxon>Streptophyta</taxon>
        <taxon>Embryophyta</taxon>
        <taxon>Tracheophyta</taxon>
        <taxon>Spermatophyta</taxon>
        <taxon>Magnoliopsida</taxon>
        <taxon>eudicotyledons</taxon>
        <taxon>Gunneridae</taxon>
        <taxon>Pentapetalae</taxon>
        <taxon>rosids</taxon>
        <taxon>fabids</taxon>
        <taxon>Malpighiales</taxon>
        <taxon>Rhizophoraceae</taxon>
        <taxon>Rhizophora</taxon>
    </lineage>
</organism>